<keyword evidence="9" id="KW-0564">Palmitate</keyword>
<protein>
    <recommendedName>
        <fullName evidence="3">Uncharacterized protein YtcA</fullName>
    </recommendedName>
</protein>
<organism evidence="12 13">
    <name type="scientific">Dyella halodurans</name>
    <dbReference type="NCBI Taxonomy" id="1920171"/>
    <lineage>
        <taxon>Bacteria</taxon>
        <taxon>Pseudomonadati</taxon>
        <taxon>Pseudomonadota</taxon>
        <taxon>Gammaproteobacteria</taxon>
        <taxon>Lysobacterales</taxon>
        <taxon>Rhodanobacteraceae</taxon>
        <taxon>Dyella</taxon>
    </lineage>
</organism>
<evidence type="ECO:0000256" key="11">
    <source>
        <dbReference type="SAM" id="Phobius"/>
    </source>
</evidence>
<evidence type="ECO:0000256" key="3">
    <source>
        <dbReference type="ARBA" id="ARBA00021237"/>
    </source>
</evidence>
<comment type="caution">
    <text evidence="12">The sequence shown here is derived from an EMBL/GenBank/DDBJ whole genome shotgun (WGS) entry which is preliminary data.</text>
</comment>
<keyword evidence="7 11" id="KW-1133">Transmembrane helix</keyword>
<evidence type="ECO:0000256" key="10">
    <source>
        <dbReference type="ARBA" id="ARBA00023288"/>
    </source>
</evidence>
<reference evidence="13" key="1">
    <citation type="journal article" date="2019" name="Int. J. Syst. Evol. Microbiol.">
        <title>The Global Catalogue of Microorganisms (GCM) 10K type strain sequencing project: providing services to taxonomists for standard genome sequencing and annotation.</title>
        <authorList>
            <consortium name="The Broad Institute Genomics Platform"/>
            <consortium name="The Broad Institute Genome Sequencing Center for Infectious Disease"/>
            <person name="Wu L."/>
            <person name="Ma J."/>
        </authorList>
    </citation>
    <scope>NUCLEOTIDE SEQUENCE [LARGE SCALE GENOMIC DNA]</scope>
    <source>
        <strain evidence="13">CCM 4481</strain>
    </source>
</reference>
<dbReference type="EMBL" id="JBHSGA010000017">
    <property type="protein sequence ID" value="MFC4527178.1"/>
    <property type="molecule type" value="Genomic_DNA"/>
</dbReference>
<accession>A0ABV9C2E6</accession>
<keyword evidence="8 11" id="KW-0472">Membrane</keyword>
<feature type="transmembrane region" description="Helical" evidence="11">
    <location>
        <begin position="20"/>
        <end position="43"/>
    </location>
</feature>
<evidence type="ECO:0000256" key="2">
    <source>
        <dbReference type="ARBA" id="ARBA00008208"/>
    </source>
</evidence>
<name>A0ABV9C2E6_9GAMM</name>
<feature type="transmembrane region" description="Helical" evidence="11">
    <location>
        <begin position="55"/>
        <end position="73"/>
    </location>
</feature>
<gene>
    <name evidence="12" type="ORF">ACFO5W_11095</name>
</gene>
<dbReference type="Proteomes" id="UP001595961">
    <property type="component" value="Unassembled WGS sequence"/>
</dbReference>
<keyword evidence="4" id="KW-1003">Cell membrane</keyword>
<proteinExistence type="inferred from homology"/>
<evidence type="ECO:0000256" key="8">
    <source>
        <dbReference type="ARBA" id="ARBA00023136"/>
    </source>
</evidence>
<evidence type="ECO:0000256" key="7">
    <source>
        <dbReference type="ARBA" id="ARBA00022989"/>
    </source>
</evidence>
<evidence type="ECO:0000256" key="5">
    <source>
        <dbReference type="ARBA" id="ARBA00022692"/>
    </source>
</evidence>
<evidence type="ECO:0000256" key="9">
    <source>
        <dbReference type="ARBA" id="ARBA00023139"/>
    </source>
</evidence>
<comment type="subcellular location">
    <subcellularLocation>
        <location evidence="1">Membrane</location>
        <topology evidence="1">Multi-pass membrane protein</topology>
    </subcellularLocation>
</comment>
<dbReference type="RefSeq" id="WP_266149105.1">
    <property type="nucleotide sequence ID" value="NZ_CP064028.1"/>
</dbReference>
<evidence type="ECO:0000313" key="12">
    <source>
        <dbReference type="EMBL" id="MFC4527178.1"/>
    </source>
</evidence>
<sequence>MGGLLQACSSAPSRNILGSYFPSWMVCALLALVLTVIVRGVFVRTGIDAVLPAPLVAYLGLFAAFTFAVWLIWLA</sequence>
<dbReference type="InterPro" id="IPR031381">
    <property type="entry name" value="YtcA"/>
</dbReference>
<comment type="similarity">
    <text evidence="2">Belongs to the YtcA family.</text>
</comment>
<evidence type="ECO:0000256" key="4">
    <source>
        <dbReference type="ARBA" id="ARBA00022475"/>
    </source>
</evidence>
<keyword evidence="10 12" id="KW-0449">Lipoprotein</keyword>
<evidence type="ECO:0000313" key="13">
    <source>
        <dbReference type="Proteomes" id="UP001595961"/>
    </source>
</evidence>
<evidence type="ECO:0000256" key="1">
    <source>
        <dbReference type="ARBA" id="ARBA00004141"/>
    </source>
</evidence>
<evidence type="ECO:0000256" key="6">
    <source>
        <dbReference type="ARBA" id="ARBA00022729"/>
    </source>
</evidence>
<keyword evidence="13" id="KW-1185">Reference proteome</keyword>
<keyword evidence="6" id="KW-0732">Signal</keyword>
<keyword evidence="5 11" id="KW-0812">Transmembrane</keyword>
<dbReference type="Pfam" id="PF17090">
    <property type="entry name" value="Ytca"/>
    <property type="match status" value="1"/>
</dbReference>